<name>A0A9N9TT46_PHYSR</name>
<dbReference type="InterPro" id="IPR050328">
    <property type="entry name" value="Dev_Immune_Receptor"/>
</dbReference>
<dbReference type="InterPro" id="IPR003591">
    <property type="entry name" value="Leu-rich_rpt_typical-subtyp"/>
</dbReference>
<dbReference type="AlphaFoldDB" id="A0A9N9TT46"/>
<dbReference type="EMBL" id="OU900098">
    <property type="protein sequence ID" value="CAG9861977.1"/>
    <property type="molecule type" value="Genomic_DNA"/>
</dbReference>
<evidence type="ECO:0000256" key="1">
    <source>
        <dbReference type="ARBA" id="ARBA00022614"/>
    </source>
</evidence>
<keyword evidence="1" id="KW-0433">Leucine-rich repeat</keyword>
<evidence type="ECO:0000256" key="2">
    <source>
        <dbReference type="ARBA" id="ARBA00022729"/>
    </source>
</evidence>
<keyword evidence="6" id="KW-1185">Reference proteome</keyword>
<proteinExistence type="predicted"/>
<evidence type="ECO:0000313" key="5">
    <source>
        <dbReference type="EMBL" id="CAG9861977.1"/>
    </source>
</evidence>
<gene>
    <name evidence="5" type="ORF">PHYEVI_LOCUS8300</name>
</gene>
<evidence type="ECO:0000313" key="6">
    <source>
        <dbReference type="Proteomes" id="UP001153712"/>
    </source>
</evidence>
<dbReference type="PANTHER" id="PTHR24373">
    <property type="entry name" value="SLIT RELATED LEUCINE-RICH REPEAT NEURONAL PROTEIN"/>
    <property type="match status" value="1"/>
</dbReference>
<dbReference type="InterPro" id="IPR032675">
    <property type="entry name" value="LRR_dom_sf"/>
</dbReference>
<dbReference type="OrthoDB" id="2013775at2759"/>
<organism evidence="5 6">
    <name type="scientific">Phyllotreta striolata</name>
    <name type="common">Striped flea beetle</name>
    <name type="synonym">Crioceris striolata</name>
    <dbReference type="NCBI Taxonomy" id="444603"/>
    <lineage>
        <taxon>Eukaryota</taxon>
        <taxon>Metazoa</taxon>
        <taxon>Ecdysozoa</taxon>
        <taxon>Arthropoda</taxon>
        <taxon>Hexapoda</taxon>
        <taxon>Insecta</taxon>
        <taxon>Pterygota</taxon>
        <taxon>Neoptera</taxon>
        <taxon>Endopterygota</taxon>
        <taxon>Coleoptera</taxon>
        <taxon>Polyphaga</taxon>
        <taxon>Cucujiformia</taxon>
        <taxon>Chrysomeloidea</taxon>
        <taxon>Chrysomelidae</taxon>
        <taxon>Galerucinae</taxon>
        <taxon>Alticini</taxon>
        <taxon>Phyllotreta</taxon>
    </lineage>
</organism>
<keyword evidence="2 4" id="KW-0732">Signal</keyword>
<protein>
    <submittedName>
        <fullName evidence="5">Uncharacterized protein</fullName>
    </submittedName>
</protein>
<feature type="chain" id="PRO_5040510523" evidence="4">
    <location>
        <begin position="17"/>
        <end position="525"/>
    </location>
</feature>
<accession>A0A9N9TT46</accession>
<evidence type="ECO:0000256" key="4">
    <source>
        <dbReference type="SAM" id="SignalP"/>
    </source>
</evidence>
<keyword evidence="3" id="KW-0677">Repeat</keyword>
<dbReference type="Pfam" id="PF13855">
    <property type="entry name" value="LRR_8"/>
    <property type="match status" value="3"/>
</dbReference>
<dbReference type="Proteomes" id="UP001153712">
    <property type="component" value="Chromosome 5"/>
</dbReference>
<feature type="signal peptide" evidence="4">
    <location>
        <begin position="1"/>
        <end position="16"/>
    </location>
</feature>
<dbReference type="PANTHER" id="PTHR24373:SF275">
    <property type="entry name" value="TIR DOMAIN-CONTAINING PROTEIN"/>
    <property type="match status" value="1"/>
</dbReference>
<dbReference type="PROSITE" id="PS51450">
    <property type="entry name" value="LRR"/>
    <property type="match status" value="2"/>
</dbReference>
<dbReference type="Gene3D" id="3.80.10.10">
    <property type="entry name" value="Ribonuclease Inhibitor"/>
    <property type="match status" value="3"/>
</dbReference>
<dbReference type="GO" id="GO:0031012">
    <property type="term" value="C:extracellular matrix"/>
    <property type="evidence" value="ECO:0007669"/>
    <property type="project" value="TreeGrafter"/>
</dbReference>
<reference evidence="5" key="1">
    <citation type="submission" date="2022-01" db="EMBL/GenBank/DDBJ databases">
        <authorList>
            <person name="King R."/>
        </authorList>
    </citation>
    <scope>NUCLEOTIDE SEQUENCE</scope>
</reference>
<dbReference type="GO" id="GO:0005615">
    <property type="term" value="C:extracellular space"/>
    <property type="evidence" value="ECO:0007669"/>
    <property type="project" value="TreeGrafter"/>
</dbReference>
<evidence type="ECO:0000256" key="3">
    <source>
        <dbReference type="ARBA" id="ARBA00022737"/>
    </source>
</evidence>
<dbReference type="SMART" id="SM00369">
    <property type="entry name" value="LRR_TYP"/>
    <property type="match status" value="7"/>
</dbReference>
<dbReference type="InterPro" id="IPR001611">
    <property type="entry name" value="Leu-rich_rpt"/>
</dbReference>
<sequence length="525" mass="59179">MLLLCTIALLMQRSRAECEFKYSDFECTKADSKSIMFDFNSKTRNSTTIRTFRFASVDSESIQRFLSAVDEEIKFNIQEIGMNHCDLTEPPDISGYQHLETLDARHNKISTVPEVFSDFERLELVDLSHCEIDNLNFIVFKNNQNLRLVNVSNNNIRSTESDEYLKNVRCVDLSRNPLAKYSNVPGLCLDFSYTDMAGYQWYNVGESNKTVMVEQFRFSGNGRLKLRAISAGNISLPITVQYLDLSQYRGDVGDLDLEQVKVSKSMSLKGSERIVLDKSKRDFVGLFFEEGTNATFDLSNCSIDLIPDGYFEGINLGRLDLCYNHIDRLNSNVFKDSYIVQLDLCRNDIGEIDERAFDNLHVGLLNLSGNKISKNLEFLKPITAIHHLDLSNNRIASLSSGSFDTPTLETINLRGNSISIIDNGGVFANKNVRIVVLSDNNLSGIREGTFANSPGLREVNLDGNPIRFIDANSFADLPALRTVSLKGTEVYVIKNNAFANVGNLEKVYLDNNEVNDLHLICKLFK</sequence>
<dbReference type="SUPFAM" id="SSF52058">
    <property type="entry name" value="L domain-like"/>
    <property type="match status" value="2"/>
</dbReference>